<evidence type="ECO:0000313" key="2">
    <source>
        <dbReference type="EMBL" id="BCS84196.1"/>
    </source>
</evidence>
<dbReference type="EMBL" id="AP024484">
    <property type="protein sequence ID" value="BCS84196.1"/>
    <property type="molecule type" value="Genomic_DNA"/>
</dbReference>
<sequence length="135" mass="15953">MFLAIPAMADTPENSRPKFDPERFEASLEQFITTKAGLTPQEAERFFPVYREMQSKIRAYFNEMRRLRHTDINDNVMSEKAIRRIDSIDIEIKKIQQKYHNSFFKILPAGKVLEILKAEDKFHRQAFKEAFAPKN</sequence>
<evidence type="ECO:0000256" key="1">
    <source>
        <dbReference type="SAM" id="Coils"/>
    </source>
</evidence>
<evidence type="ECO:0000313" key="3">
    <source>
        <dbReference type="Proteomes" id="UP001319045"/>
    </source>
</evidence>
<protein>
    <recommendedName>
        <fullName evidence="4">Periplasmic heavy metal sensor</fullName>
    </recommendedName>
</protein>
<reference evidence="2 3" key="1">
    <citation type="journal article" date="2022" name="Int. J. Syst. Evol. Microbiol.">
        <title>Prevotella herbatica sp. nov., a plant polysaccharide-decomposing anaerobic bacterium isolated from a methanogenic reactor.</title>
        <authorList>
            <person name="Uek A."/>
            <person name="Tonouchi A."/>
            <person name="Kaku N."/>
            <person name="Ueki K."/>
        </authorList>
    </citation>
    <scope>NUCLEOTIDE SEQUENCE [LARGE SCALE GENOMIC DNA]</scope>
    <source>
        <strain evidence="2 3">WR041</strain>
    </source>
</reference>
<evidence type="ECO:0008006" key="4">
    <source>
        <dbReference type="Google" id="ProtNLM"/>
    </source>
</evidence>
<accession>A0ABM7NUP0</accession>
<keyword evidence="3" id="KW-1185">Reference proteome</keyword>
<name>A0ABM7NUP0_9BACT</name>
<proteinExistence type="predicted"/>
<feature type="coiled-coil region" evidence="1">
    <location>
        <begin position="50"/>
        <end position="98"/>
    </location>
</feature>
<keyword evidence="1" id="KW-0175">Coiled coil</keyword>
<organism evidence="2 3">
    <name type="scientific">Prevotella herbatica</name>
    <dbReference type="NCBI Taxonomy" id="2801997"/>
    <lineage>
        <taxon>Bacteria</taxon>
        <taxon>Pseudomonadati</taxon>
        <taxon>Bacteroidota</taxon>
        <taxon>Bacteroidia</taxon>
        <taxon>Bacteroidales</taxon>
        <taxon>Prevotellaceae</taxon>
        <taxon>Prevotella</taxon>
    </lineage>
</organism>
<gene>
    <name evidence="2" type="ORF">prwr041_00890</name>
</gene>
<dbReference type="Proteomes" id="UP001319045">
    <property type="component" value="Chromosome"/>
</dbReference>